<keyword evidence="12 16" id="KW-1133">Transmembrane helix</keyword>
<comment type="subcellular location">
    <subcellularLocation>
        <location evidence="3">Endomembrane system</location>
        <topology evidence="3">Multi-pass membrane protein</topology>
    </subcellularLocation>
</comment>
<comment type="cofactor">
    <cofactor evidence="1">
        <name>Mn(2+)</name>
        <dbReference type="ChEBI" id="CHEBI:29035"/>
    </cofactor>
</comment>
<evidence type="ECO:0000256" key="6">
    <source>
        <dbReference type="ARBA" id="ARBA00012605"/>
    </source>
</evidence>
<comment type="similarity">
    <text evidence="5">Belongs to the STT3 family.</text>
</comment>
<keyword evidence="10" id="KW-0479">Metal-binding</keyword>
<evidence type="ECO:0000256" key="4">
    <source>
        <dbReference type="ARBA" id="ARBA00004922"/>
    </source>
</evidence>
<dbReference type="AlphaFoldDB" id="A0A820N0S4"/>
<dbReference type="GO" id="GO:0016020">
    <property type="term" value="C:membrane"/>
    <property type="evidence" value="ECO:0007669"/>
    <property type="project" value="InterPro"/>
</dbReference>
<evidence type="ECO:0000256" key="3">
    <source>
        <dbReference type="ARBA" id="ARBA00004127"/>
    </source>
</evidence>
<evidence type="ECO:0000256" key="12">
    <source>
        <dbReference type="ARBA" id="ARBA00022989"/>
    </source>
</evidence>
<evidence type="ECO:0000259" key="17">
    <source>
        <dbReference type="Pfam" id="PF02516"/>
    </source>
</evidence>
<keyword evidence="11" id="KW-0460">Magnesium</keyword>
<comment type="catalytic activity">
    <reaction evidence="15">
        <text>a di-trans,poly-cis-dolichyl diphosphooligosaccharide + L-asparaginyl-[protein] = N(4)-(oligosaccharide-(1-&gt;4)-N-acetyl-beta-D-glucosaminyl-(1-&gt;4)-N-acetyl-beta-D-glucosaminyl)-L-asparaginyl-[protein] + a di-trans,poly-cis-dolichyl diphosphate + H(+)</text>
        <dbReference type="Rhea" id="RHEA:22980"/>
        <dbReference type="Rhea" id="RHEA-COMP:12804"/>
        <dbReference type="Rhea" id="RHEA-COMP:12805"/>
        <dbReference type="Rhea" id="RHEA-COMP:19506"/>
        <dbReference type="Rhea" id="RHEA-COMP:19509"/>
        <dbReference type="ChEBI" id="CHEBI:15378"/>
        <dbReference type="ChEBI" id="CHEBI:50347"/>
        <dbReference type="ChEBI" id="CHEBI:57497"/>
        <dbReference type="ChEBI" id="CHEBI:57570"/>
        <dbReference type="ChEBI" id="CHEBI:132529"/>
        <dbReference type="EC" id="2.4.99.18"/>
    </reaction>
</comment>
<evidence type="ECO:0000256" key="9">
    <source>
        <dbReference type="ARBA" id="ARBA00022692"/>
    </source>
</evidence>
<evidence type="ECO:0000256" key="8">
    <source>
        <dbReference type="ARBA" id="ARBA00022679"/>
    </source>
</evidence>
<evidence type="ECO:0000256" key="7">
    <source>
        <dbReference type="ARBA" id="ARBA00022676"/>
    </source>
</evidence>
<dbReference type="Pfam" id="PF02516">
    <property type="entry name" value="STT3"/>
    <property type="match status" value="1"/>
</dbReference>
<feature type="transmembrane region" description="Helical" evidence="16">
    <location>
        <begin position="123"/>
        <end position="142"/>
    </location>
</feature>
<comment type="caution">
    <text evidence="18">The sequence shown here is derived from an EMBL/GenBank/DDBJ whole genome shotgun (WGS) entry which is preliminary data.</text>
</comment>
<evidence type="ECO:0000256" key="15">
    <source>
        <dbReference type="ARBA" id="ARBA00048829"/>
    </source>
</evidence>
<dbReference type="Proteomes" id="UP000663881">
    <property type="component" value="Unassembled WGS sequence"/>
</dbReference>
<evidence type="ECO:0000256" key="5">
    <source>
        <dbReference type="ARBA" id="ARBA00010810"/>
    </source>
</evidence>
<comment type="pathway">
    <text evidence="4">Protein modification; protein glycosylation.</text>
</comment>
<keyword evidence="13 16" id="KW-0472">Membrane</keyword>
<sequence>MTTVNDNSSEYITNSSSSSAGLKSLITVIILICVCISGFLSRLFSIIRFESVIHEFDPWFNYRSTVYMTDNGFYNFLNWFDDLAWYPLGRIVGGTVFPGLMVTSGVIHWFFHMINIPIHIREICVFLAPIFSGLTALATYLLTKELWSKR</sequence>
<evidence type="ECO:0000256" key="16">
    <source>
        <dbReference type="SAM" id="Phobius"/>
    </source>
</evidence>
<keyword evidence="8" id="KW-0808">Transferase</keyword>
<reference evidence="18" key="1">
    <citation type="submission" date="2021-02" db="EMBL/GenBank/DDBJ databases">
        <authorList>
            <person name="Nowell W R."/>
        </authorList>
    </citation>
    <scope>NUCLEOTIDE SEQUENCE</scope>
</reference>
<evidence type="ECO:0000256" key="13">
    <source>
        <dbReference type="ARBA" id="ARBA00023136"/>
    </source>
</evidence>
<dbReference type="InterPro" id="IPR003674">
    <property type="entry name" value="Oligo_trans_STT3"/>
</dbReference>
<feature type="non-terminal residue" evidence="18">
    <location>
        <position position="150"/>
    </location>
</feature>
<evidence type="ECO:0000256" key="2">
    <source>
        <dbReference type="ARBA" id="ARBA00001946"/>
    </source>
</evidence>
<proteinExistence type="inferred from homology"/>
<dbReference type="PANTHER" id="PTHR13872">
    <property type="entry name" value="DOLICHYL-DIPHOSPHOOLIGOSACCHARIDE--PROTEIN GLYCOSYLTRANSFERASE SUBUNIT"/>
    <property type="match status" value="1"/>
</dbReference>
<evidence type="ECO:0000256" key="10">
    <source>
        <dbReference type="ARBA" id="ARBA00022723"/>
    </source>
</evidence>
<feature type="domain" description="Oligosaccharyl transferase STT3 N-terminal" evidence="17">
    <location>
        <begin position="26"/>
        <end position="149"/>
    </location>
</feature>
<evidence type="ECO:0000313" key="18">
    <source>
        <dbReference type="EMBL" id="CAF4382712.1"/>
    </source>
</evidence>
<organism evidence="18 19">
    <name type="scientific">Adineta steineri</name>
    <dbReference type="NCBI Taxonomy" id="433720"/>
    <lineage>
        <taxon>Eukaryota</taxon>
        <taxon>Metazoa</taxon>
        <taxon>Spiralia</taxon>
        <taxon>Gnathifera</taxon>
        <taxon>Rotifera</taxon>
        <taxon>Eurotatoria</taxon>
        <taxon>Bdelloidea</taxon>
        <taxon>Adinetida</taxon>
        <taxon>Adinetidae</taxon>
        <taxon>Adineta</taxon>
    </lineage>
</organism>
<dbReference type="UniPathway" id="UPA00378"/>
<dbReference type="EMBL" id="CAJOAY010025377">
    <property type="protein sequence ID" value="CAF4382712.1"/>
    <property type="molecule type" value="Genomic_DNA"/>
</dbReference>
<dbReference type="InterPro" id="IPR048307">
    <property type="entry name" value="STT3_N"/>
</dbReference>
<dbReference type="GO" id="GO:0046872">
    <property type="term" value="F:metal ion binding"/>
    <property type="evidence" value="ECO:0007669"/>
    <property type="project" value="UniProtKB-KW"/>
</dbReference>
<dbReference type="GO" id="GO:0012505">
    <property type="term" value="C:endomembrane system"/>
    <property type="evidence" value="ECO:0007669"/>
    <property type="project" value="UniProtKB-SubCell"/>
</dbReference>
<comment type="cofactor">
    <cofactor evidence="2">
        <name>Mg(2+)</name>
        <dbReference type="ChEBI" id="CHEBI:18420"/>
    </cofactor>
</comment>
<dbReference type="GO" id="GO:0018279">
    <property type="term" value="P:protein N-linked glycosylation via asparagine"/>
    <property type="evidence" value="ECO:0007669"/>
    <property type="project" value="TreeGrafter"/>
</dbReference>
<keyword evidence="7" id="KW-0328">Glycosyltransferase</keyword>
<dbReference type="GO" id="GO:0043687">
    <property type="term" value="P:post-translational protein modification"/>
    <property type="evidence" value="ECO:0007669"/>
    <property type="project" value="TreeGrafter"/>
</dbReference>
<dbReference type="GO" id="GO:0004579">
    <property type="term" value="F:dolichyl-diphosphooligosaccharide-protein glycotransferase activity"/>
    <property type="evidence" value="ECO:0007669"/>
    <property type="project" value="UniProtKB-EC"/>
</dbReference>
<gene>
    <name evidence="18" type="ORF">OKA104_LOCUS50443</name>
</gene>
<evidence type="ECO:0000313" key="19">
    <source>
        <dbReference type="Proteomes" id="UP000663881"/>
    </source>
</evidence>
<dbReference type="EC" id="2.4.99.18" evidence="6"/>
<evidence type="ECO:0000256" key="11">
    <source>
        <dbReference type="ARBA" id="ARBA00022842"/>
    </source>
</evidence>
<keyword evidence="14" id="KW-0464">Manganese</keyword>
<evidence type="ECO:0000256" key="14">
    <source>
        <dbReference type="ARBA" id="ARBA00023211"/>
    </source>
</evidence>
<feature type="transmembrane region" description="Helical" evidence="16">
    <location>
        <begin position="25"/>
        <end position="47"/>
    </location>
</feature>
<accession>A0A820N0S4</accession>
<dbReference type="PANTHER" id="PTHR13872:SF1">
    <property type="entry name" value="DOLICHYL-DIPHOSPHOOLIGOSACCHARIDE--PROTEIN GLYCOSYLTRANSFERASE SUBUNIT STT3B"/>
    <property type="match status" value="1"/>
</dbReference>
<name>A0A820N0S4_9BILA</name>
<feature type="transmembrane region" description="Helical" evidence="16">
    <location>
        <begin position="91"/>
        <end position="111"/>
    </location>
</feature>
<protein>
    <recommendedName>
        <fullName evidence="6">dolichyl-diphosphooligosaccharide--protein glycotransferase</fullName>
        <ecNumber evidence="6">2.4.99.18</ecNumber>
    </recommendedName>
</protein>
<keyword evidence="9 16" id="KW-0812">Transmembrane</keyword>
<evidence type="ECO:0000256" key="1">
    <source>
        <dbReference type="ARBA" id="ARBA00001936"/>
    </source>
</evidence>